<protein>
    <submittedName>
        <fullName evidence="1">Uncharacterized protein</fullName>
    </submittedName>
</protein>
<gene>
    <name evidence="1" type="ORF">C5F46_10060</name>
</gene>
<organism evidence="1 2">
    <name type="scientific">Phaeovulum veldkampii DSM 11550</name>
    <dbReference type="NCBI Taxonomy" id="1185920"/>
    <lineage>
        <taxon>Bacteria</taxon>
        <taxon>Pseudomonadati</taxon>
        <taxon>Pseudomonadota</taxon>
        <taxon>Alphaproteobacteria</taxon>
        <taxon>Rhodobacterales</taxon>
        <taxon>Paracoccaceae</taxon>
        <taxon>Phaeovulum</taxon>
    </lineage>
</organism>
<proteinExistence type="predicted"/>
<comment type="caution">
    <text evidence="1">The sequence shown here is derived from an EMBL/GenBank/DDBJ whole genome shotgun (WGS) entry which is preliminary data.</text>
</comment>
<dbReference type="Proteomes" id="UP000241899">
    <property type="component" value="Unassembled WGS sequence"/>
</dbReference>
<dbReference type="OrthoDB" id="9965020at2"/>
<reference evidence="1 2" key="1">
    <citation type="submission" date="2018-03" db="EMBL/GenBank/DDBJ databases">
        <title>Rhodobacter veldkampii.</title>
        <authorList>
            <person name="Meyer T.E."/>
            <person name="Miller S."/>
            <person name="Lodha T."/>
            <person name="Gandham S."/>
            <person name="Chintalapati S."/>
            <person name="Chintalapati V.R."/>
        </authorList>
    </citation>
    <scope>NUCLEOTIDE SEQUENCE [LARGE SCALE GENOMIC DNA]</scope>
    <source>
        <strain evidence="1 2">DSM 11550</strain>
    </source>
</reference>
<sequence length="207" mass="22772">MNGSDGRGGQPAKVLIVTQGGWVNDLEKTETEFRRKVANLTIEALQSVNAPKSVFPQALRIMQHYMRAVELPNSPRVNSNNARKEPQGIARFGGDLSRRAEKLAGQLFEAMNDERLKHLDSMIPDHSLSSHVAAAYDSLTAIADLIALADGGVTPKSKAQIRHEAGSKLKALARQNGIPMMEFVAAFQIHNPNSDEAFIKWYQRLDG</sequence>
<dbReference type="AlphaFoldDB" id="A0A2T4JH30"/>
<name>A0A2T4JH30_9RHOB</name>
<accession>A0A2T4JH30</accession>
<evidence type="ECO:0000313" key="2">
    <source>
        <dbReference type="Proteomes" id="UP000241899"/>
    </source>
</evidence>
<dbReference type="EMBL" id="PZKF01000021">
    <property type="protein sequence ID" value="PTE17225.1"/>
    <property type="molecule type" value="Genomic_DNA"/>
</dbReference>
<evidence type="ECO:0000313" key="1">
    <source>
        <dbReference type="EMBL" id="PTE17225.1"/>
    </source>
</evidence>
<dbReference type="RefSeq" id="WP_107325223.1">
    <property type="nucleotide sequence ID" value="NZ_NHSP01000032.1"/>
</dbReference>
<keyword evidence="2" id="KW-1185">Reference proteome</keyword>